<organism evidence="1">
    <name type="scientific">Anguilla anguilla</name>
    <name type="common">European freshwater eel</name>
    <name type="synonym">Muraena anguilla</name>
    <dbReference type="NCBI Taxonomy" id="7936"/>
    <lineage>
        <taxon>Eukaryota</taxon>
        <taxon>Metazoa</taxon>
        <taxon>Chordata</taxon>
        <taxon>Craniata</taxon>
        <taxon>Vertebrata</taxon>
        <taxon>Euteleostomi</taxon>
        <taxon>Actinopterygii</taxon>
        <taxon>Neopterygii</taxon>
        <taxon>Teleostei</taxon>
        <taxon>Anguilliformes</taxon>
        <taxon>Anguillidae</taxon>
        <taxon>Anguilla</taxon>
    </lineage>
</organism>
<sequence>MSGMYKIKTSKLCFTMNTISPRLAMVA</sequence>
<protein>
    <submittedName>
        <fullName evidence="1">Uncharacterized protein</fullName>
    </submittedName>
</protein>
<dbReference type="AlphaFoldDB" id="A0A0E9RYT3"/>
<evidence type="ECO:0000313" key="1">
    <source>
        <dbReference type="EMBL" id="JAH34062.1"/>
    </source>
</evidence>
<reference evidence="1" key="1">
    <citation type="submission" date="2014-11" db="EMBL/GenBank/DDBJ databases">
        <authorList>
            <person name="Amaro Gonzalez C."/>
        </authorList>
    </citation>
    <scope>NUCLEOTIDE SEQUENCE</scope>
</reference>
<proteinExistence type="predicted"/>
<reference evidence="1" key="2">
    <citation type="journal article" date="2015" name="Fish Shellfish Immunol.">
        <title>Early steps in the European eel (Anguilla anguilla)-Vibrio vulnificus interaction in the gills: Role of the RtxA13 toxin.</title>
        <authorList>
            <person name="Callol A."/>
            <person name="Pajuelo D."/>
            <person name="Ebbesson L."/>
            <person name="Teles M."/>
            <person name="MacKenzie S."/>
            <person name="Amaro C."/>
        </authorList>
    </citation>
    <scope>NUCLEOTIDE SEQUENCE</scope>
</reference>
<dbReference type="EMBL" id="GBXM01074515">
    <property type="protein sequence ID" value="JAH34062.1"/>
    <property type="molecule type" value="Transcribed_RNA"/>
</dbReference>
<name>A0A0E9RYT3_ANGAN</name>
<accession>A0A0E9RYT3</accession>